<gene>
    <name evidence="2" type="ORF">MVEN_01267800</name>
</gene>
<organism evidence="2 3">
    <name type="scientific">Mycena venus</name>
    <dbReference type="NCBI Taxonomy" id="2733690"/>
    <lineage>
        <taxon>Eukaryota</taxon>
        <taxon>Fungi</taxon>
        <taxon>Dikarya</taxon>
        <taxon>Basidiomycota</taxon>
        <taxon>Agaricomycotina</taxon>
        <taxon>Agaricomycetes</taxon>
        <taxon>Agaricomycetidae</taxon>
        <taxon>Agaricales</taxon>
        <taxon>Marasmiineae</taxon>
        <taxon>Mycenaceae</taxon>
        <taxon>Mycena</taxon>
    </lineage>
</organism>
<evidence type="ECO:0000256" key="1">
    <source>
        <dbReference type="SAM" id="MobiDB-lite"/>
    </source>
</evidence>
<comment type="caution">
    <text evidence="2">The sequence shown here is derived from an EMBL/GenBank/DDBJ whole genome shotgun (WGS) entry which is preliminary data.</text>
</comment>
<reference evidence="2" key="1">
    <citation type="submission" date="2020-05" db="EMBL/GenBank/DDBJ databases">
        <title>Mycena genomes resolve the evolution of fungal bioluminescence.</title>
        <authorList>
            <person name="Tsai I.J."/>
        </authorList>
    </citation>
    <scope>NUCLEOTIDE SEQUENCE</scope>
    <source>
        <strain evidence="2">CCC161011</strain>
    </source>
</reference>
<feature type="compositionally biased region" description="Basic and acidic residues" evidence="1">
    <location>
        <begin position="107"/>
        <end position="126"/>
    </location>
</feature>
<evidence type="ECO:0000313" key="2">
    <source>
        <dbReference type="EMBL" id="KAF7353002.1"/>
    </source>
</evidence>
<feature type="compositionally biased region" description="Low complexity" evidence="1">
    <location>
        <begin position="9"/>
        <end position="20"/>
    </location>
</feature>
<sequence length="315" mass="34841">MSVVSTDLPPSSSPSQHPSSAQIHDLEPMNQDVLNAPPPSSSPMPSSSPLYPQSLELTEPLIKSEEACGVVSPRPNIEQEEDSSIGVSASHSSTALVGSSVDFPGQKNDEGPFSHKRKRDEEEAREIIPQPPNPKRPTLASQKLQRKTLVKPFRSPAIMTPKAPEPIPPPPVLKKESVSVELLTKDDLKKHRTQRAAGQFKSPLPAAVSSSIFSAVRPTPTIQALEHKVQVLRRAVKVKKGREEETLEALAKKWTEAGREVAWEVWSLIKDQENGSADEWGERVSKRHVRKEKIRRFVGVERELEQQEGQDRVGC</sequence>
<dbReference type="Gene3D" id="6.10.140.1020">
    <property type="match status" value="1"/>
</dbReference>
<protein>
    <submittedName>
        <fullName evidence="2">Uncharacterized protein</fullName>
    </submittedName>
</protein>
<dbReference type="EMBL" id="JACAZI010000009">
    <property type="protein sequence ID" value="KAF7353002.1"/>
    <property type="molecule type" value="Genomic_DNA"/>
</dbReference>
<name>A0A8H6Y715_9AGAR</name>
<feature type="compositionally biased region" description="Polar residues" evidence="1">
    <location>
        <begin position="85"/>
        <end position="97"/>
    </location>
</feature>
<dbReference type="OrthoDB" id="27934at2759"/>
<keyword evidence="3" id="KW-1185">Reference proteome</keyword>
<dbReference type="AlphaFoldDB" id="A0A8H6Y715"/>
<feature type="compositionally biased region" description="Pro residues" evidence="1">
    <location>
        <begin position="163"/>
        <end position="172"/>
    </location>
</feature>
<dbReference type="Proteomes" id="UP000620124">
    <property type="component" value="Unassembled WGS sequence"/>
</dbReference>
<evidence type="ECO:0000313" key="3">
    <source>
        <dbReference type="Proteomes" id="UP000620124"/>
    </source>
</evidence>
<feature type="region of interest" description="Disordered" evidence="1">
    <location>
        <begin position="185"/>
        <end position="204"/>
    </location>
</feature>
<proteinExistence type="predicted"/>
<feature type="region of interest" description="Disordered" evidence="1">
    <location>
        <begin position="1"/>
        <end position="173"/>
    </location>
</feature>
<accession>A0A8H6Y715</accession>